<evidence type="ECO:0000256" key="2">
    <source>
        <dbReference type="ARBA" id="ARBA00011044"/>
    </source>
</evidence>
<dbReference type="GO" id="GO:0003677">
    <property type="term" value="F:DNA binding"/>
    <property type="evidence" value="ECO:0007669"/>
    <property type="project" value="UniProtKB-KW"/>
</dbReference>
<feature type="domain" description="Cas12f1-like TNB" evidence="7">
    <location>
        <begin position="214"/>
        <end position="280"/>
    </location>
</feature>
<dbReference type="PANTHER" id="PTHR30405">
    <property type="entry name" value="TRANSPOSASE"/>
    <property type="match status" value="1"/>
</dbReference>
<gene>
    <name evidence="8" type="ORF">S01H4_02230</name>
</gene>
<dbReference type="PANTHER" id="PTHR30405:SF11">
    <property type="entry name" value="RNA-GUIDED DNA ENDONUCLEASE RV2885C-RELATED"/>
    <property type="match status" value="1"/>
</dbReference>
<dbReference type="NCBIfam" id="NF040570">
    <property type="entry name" value="guided_TnpB"/>
    <property type="match status" value="1"/>
</dbReference>
<evidence type="ECO:0000313" key="8">
    <source>
        <dbReference type="EMBL" id="GAG72734.1"/>
    </source>
</evidence>
<protein>
    <recommendedName>
        <fullName evidence="9">Transposase IS891/IS1136/IS1341 domain-containing protein</fullName>
    </recommendedName>
</protein>
<evidence type="ECO:0000256" key="1">
    <source>
        <dbReference type="ARBA" id="ARBA00008761"/>
    </source>
</evidence>
<keyword evidence="3" id="KW-0815">Transposition</keyword>
<dbReference type="InterPro" id="IPR051399">
    <property type="entry name" value="RNA-guided_DNA_endo/Transpos"/>
</dbReference>
<organism evidence="8">
    <name type="scientific">marine sediment metagenome</name>
    <dbReference type="NCBI Taxonomy" id="412755"/>
    <lineage>
        <taxon>unclassified sequences</taxon>
        <taxon>metagenomes</taxon>
        <taxon>ecological metagenomes</taxon>
    </lineage>
</organism>
<evidence type="ECO:0008006" key="9">
    <source>
        <dbReference type="Google" id="ProtNLM"/>
    </source>
</evidence>
<comment type="similarity">
    <text evidence="1">In the C-terminal section; belongs to the transposase 35 family.</text>
</comment>
<dbReference type="Pfam" id="PF07282">
    <property type="entry name" value="Cas12f1-like_TNB"/>
    <property type="match status" value="1"/>
</dbReference>
<comment type="similarity">
    <text evidence="2">In the N-terminal section; belongs to the transposase 2 family.</text>
</comment>
<comment type="caution">
    <text evidence="8">The sequence shown here is derived from an EMBL/GenBank/DDBJ whole genome shotgun (WGS) entry which is preliminary data.</text>
</comment>
<dbReference type="InterPro" id="IPR001959">
    <property type="entry name" value="Transposase"/>
</dbReference>
<keyword evidence="5" id="KW-0233">DNA recombination</keyword>
<evidence type="ECO:0000259" key="6">
    <source>
        <dbReference type="Pfam" id="PF01385"/>
    </source>
</evidence>
<evidence type="ECO:0000256" key="3">
    <source>
        <dbReference type="ARBA" id="ARBA00022578"/>
    </source>
</evidence>
<dbReference type="InterPro" id="IPR010095">
    <property type="entry name" value="Cas12f1-like_TNB"/>
</dbReference>
<evidence type="ECO:0000256" key="5">
    <source>
        <dbReference type="ARBA" id="ARBA00023172"/>
    </source>
</evidence>
<proteinExistence type="inferred from homology"/>
<keyword evidence="4" id="KW-0238">DNA-binding</keyword>
<dbReference type="Pfam" id="PF01385">
    <property type="entry name" value="OrfB_IS605"/>
    <property type="match status" value="1"/>
</dbReference>
<dbReference type="NCBIfam" id="TIGR01766">
    <property type="entry name" value="IS200/IS605 family accessory protein TnpB-like domain"/>
    <property type="match status" value="1"/>
</dbReference>
<feature type="non-terminal residue" evidence="8">
    <location>
        <position position="1"/>
    </location>
</feature>
<dbReference type="EMBL" id="BART01000472">
    <property type="protein sequence ID" value="GAG72734.1"/>
    <property type="molecule type" value="Genomic_DNA"/>
</dbReference>
<evidence type="ECO:0000256" key="4">
    <source>
        <dbReference type="ARBA" id="ARBA00023125"/>
    </source>
</evidence>
<dbReference type="GO" id="GO:0006310">
    <property type="term" value="P:DNA recombination"/>
    <property type="evidence" value="ECO:0007669"/>
    <property type="project" value="UniProtKB-KW"/>
</dbReference>
<feature type="domain" description="Probable transposase IS891/IS1136/IS1341" evidence="6">
    <location>
        <begin position="88"/>
        <end position="202"/>
    </location>
</feature>
<accession>X0ZTS9</accession>
<dbReference type="AlphaFoldDB" id="X0ZTS9"/>
<name>X0ZTS9_9ZZZZ</name>
<reference evidence="8" key="1">
    <citation type="journal article" date="2014" name="Front. Microbiol.">
        <title>High frequency of phylogenetically diverse reductive dehalogenase-homologous genes in deep subseafloor sedimentary metagenomes.</title>
        <authorList>
            <person name="Kawai M."/>
            <person name="Futagami T."/>
            <person name="Toyoda A."/>
            <person name="Takaki Y."/>
            <person name="Nishi S."/>
            <person name="Hori S."/>
            <person name="Arai W."/>
            <person name="Tsubouchi T."/>
            <person name="Morono Y."/>
            <person name="Uchiyama I."/>
            <person name="Ito T."/>
            <person name="Fujiyama A."/>
            <person name="Inagaki F."/>
            <person name="Takami H."/>
        </authorList>
    </citation>
    <scope>NUCLEOTIDE SEQUENCE</scope>
    <source>
        <strain evidence="8">Expedition CK06-06</strain>
    </source>
</reference>
<dbReference type="GO" id="GO:0032196">
    <property type="term" value="P:transposition"/>
    <property type="evidence" value="ECO:0007669"/>
    <property type="project" value="UniProtKB-KW"/>
</dbReference>
<sequence length="309" mass="35789">FSQSLQIVARQFDKALKDSFTKEKGFPSFKKKNLLNDSFTCPQKWRLGKGFVFIPKIGEVKWIKHRAMQGKPKSITISQDGYRWYCSVLCEYDIEEQEKKTDNIVGIDVGLKEFVTLSDGTAVGNPKHLKKYEEKLVSEQRRLNKKQKGSKNRFKQRIKVKKIHTKIKNLRQDFLHKATSNMITKYDGVVLEDLNVKGMMKNHLLAKSIADVSWSEFTRQLEYKAKWNFKYFVLIERFEPTSKTCSNCGYIQDMPLSKRQFNCPDCGISIDRDLNASIYICRLGQSRINACGVGSKEPTLKQEKECLVN</sequence>
<evidence type="ECO:0000259" key="7">
    <source>
        <dbReference type="Pfam" id="PF07282"/>
    </source>
</evidence>